<organism evidence="1 2">
    <name type="scientific">Ataeniobius toweri</name>
    <dbReference type="NCBI Taxonomy" id="208326"/>
    <lineage>
        <taxon>Eukaryota</taxon>
        <taxon>Metazoa</taxon>
        <taxon>Chordata</taxon>
        <taxon>Craniata</taxon>
        <taxon>Vertebrata</taxon>
        <taxon>Euteleostomi</taxon>
        <taxon>Actinopterygii</taxon>
        <taxon>Neopterygii</taxon>
        <taxon>Teleostei</taxon>
        <taxon>Neoteleostei</taxon>
        <taxon>Acanthomorphata</taxon>
        <taxon>Ovalentaria</taxon>
        <taxon>Atherinomorphae</taxon>
        <taxon>Cyprinodontiformes</taxon>
        <taxon>Goodeidae</taxon>
        <taxon>Ataeniobius</taxon>
    </lineage>
</organism>
<comment type="caution">
    <text evidence="1">The sequence shown here is derived from an EMBL/GenBank/DDBJ whole genome shotgun (WGS) entry which is preliminary data.</text>
</comment>
<dbReference type="EMBL" id="JAHUTI010033796">
    <property type="protein sequence ID" value="MED6243450.1"/>
    <property type="molecule type" value="Genomic_DNA"/>
</dbReference>
<proteinExistence type="predicted"/>
<accession>A0ABU7B1F0</accession>
<name>A0ABU7B1F0_9TELE</name>
<dbReference type="Proteomes" id="UP001345963">
    <property type="component" value="Unassembled WGS sequence"/>
</dbReference>
<evidence type="ECO:0000313" key="1">
    <source>
        <dbReference type="EMBL" id="MED6243450.1"/>
    </source>
</evidence>
<evidence type="ECO:0000313" key="2">
    <source>
        <dbReference type="Proteomes" id="UP001345963"/>
    </source>
</evidence>
<sequence length="167" mass="18279">MRSDVFHSTGTCFSLSERLKGDCQFYRPLHWLCSSEVSEELLLYLVGGLKKQVLKPGKEEVKNTVGDSLGKLQRKIDGSNVEDEDNIELTEDGRPVASAPLPAPLLDCSCGGLPKRYIIAILSGLGFCISFGIRCNLGVAIVEMVNNNTVYINGTRVIQSDQRADKS</sequence>
<protein>
    <submittedName>
        <fullName evidence="1">Uncharacterized protein</fullName>
    </submittedName>
</protein>
<keyword evidence="2" id="KW-1185">Reference proteome</keyword>
<gene>
    <name evidence="1" type="ORF">ATANTOWER_020289</name>
</gene>
<reference evidence="1 2" key="1">
    <citation type="submission" date="2021-07" db="EMBL/GenBank/DDBJ databases">
        <authorList>
            <person name="Palmer J.M."/>
        </authorList>
    </citation>
    <scope>NUCLEOTIDE SEQUENCE [LARGE SCALE GENOMIC DNA]</scope>
    <source>
        <strain evidence="1 2">AT_MEX2019</strain>
        <tissue evidence="1">Muscle</tissue>
    </source>
</reference>